<organism evidence="1 2">
    <name type="scientific">Prymnesium parvum</name>
    <name type="common">Toxic golden alga</name>
    <dbReference type="NCBI Taxonomy" id="97485"/>
    <lineage>
        <taxon>Eukaryota</taxon>
        <taxon>Haptista</taxon>
        <taxon>Haptophyta</taxon>
        <taxon>Prymnesiophyceae</taxon>
        <taxon>Prymnesiales</taxon>
        <taxon>Prymnesiaceae</taxon>
        <taxon>Prymnesium</taxon>
    </lineage>
</organism>
<evidence type="ECO:0000313" key="1">
    <source>
        <dbReference type="EMBL" id="KAL1507527.1"/>
    </source>
</evidence>
<protein>
    <submittedName>
        <fullName evidence="1">Uncharacterized protein</fullName>
    </submittedName>
</protein>
<gene>
    <name evidence="1" type="ORF">AB1Y20_007151</name>
</gene>
<dbReference type="Proteomes" id="UP001515480">
    <property type="component" value="Unassembled WGS sequence"/>
</dbReference>
<evidence type="ECO:0000313" key="2">
    <source>
        <dbReference type="Proteomes" id="UP001515480"/>
    </source>
</evidence>
<dbReference type="AlphaFoldDB" id="A0AB34IUG4"/>
<sequence>MAMAIDCRDEWSGQEGVQAAVKEEGVKGVVTDASVVSGEEPNGCGVLKEEIVQRMVCGGEFGASAECAKEW</sequence>
<dbReference type="EMBL" id="JBGBPQ010000017">
    <property type="protein sequence ID" value="KAL1507527.1"/>
    <property type="molecule type" value="Genomic_DNA"/>
</dbReference>
<keyword evidence="2" id="KW-1185">Reference proteome</keyword>
<accession>A0AB34IUG4</accession>
<comment type="caution">
    <text evidence="1">The sequence shown here is derived from an EMBL/GenBank/DDBJ whole genome shotgun (WGS) entry which is preliminary data.</text>
</comment>
<proteinExistence type="predicted"/>
<name>A0AB34IUG4_PRYPA</name>
<reference evidence="1 2" key="1">
    <citation type="journal article" date="2024" name="Science">
        <title>Giant polyketide synthase enzymes in the biosynthesis of giant marine polyether toxins.</title>
        <authorList>
            <person name="Fallon T.R."/>
            <person name="Shende V.V."/>
            <person name="Wierzbicki I.H."/>
            <person name="Pendleton A.L."/>
            <person name="Watervoot N.F."/>
            <person name="Auber R.P."/>
            <person name="Gonzalez D.J."/>
            <person name="Wisecaver J.H."/>
            <person name="Moore B.S."/>
        </authorList>
    </citation>
    <scope>NUCLEOTIDE SEQUENCE [LARGE SCALE GENOMIC DNA]</scope>
    <source>
        <strain evidence="1 2">12B1</strain>
    </source>
</reference>